<organism evidence="6 7">
    <name type="scientific">Fusarium oxysporum f. sp. conglutinans</name>
    <dbReference type="NCBI Taxonomy" id="100902"/>
    <lineage>
        <taxon>Eukaryota</taxon>
        <taxon>Fungi</taxon>
        <taxon>Dikarya</taxon>
        <taxon>Ascomycota</taxon>
        <taxon>Pezizomycotina</taxon>
        <taxon>Sordariomycetes</taxon>
        <taxon>Hypocreomycetidae</taxon>
        <taxon>Hypocreales</taxon>
        <taxon>Nectriaceae</taxon>
        <taxon>Fusarium</taxon>
        <taxon>Fusarium oxysporum species complex</taxon>
    </lineage>
</organism>
<gene>
    <name evidence="6" type="ORF">HZS61_007238</name>
</gene>
<dbReference type="Proteomes" id="UP000593570">
    <property type="component" value="Unassembled WGS sequence"/>
</dbReference>
<evidence type="ECO:0000313" key="6">
    <source>
        <dbReference type="EMBL" id="KAF6512980.1"/>
    </source>
</evidence>
<dbReference type="PROSITE" id="PS00485">
    <property type="entry name" value="A_DEAMINASE"/>
    <property type="match status" value="1"/>
</dbReference>
<dbReference type="InterPro" id="IPR006650">
    <property type="entry name" value="A/AMP_deam_AS"/>
</dbReference>
<accession>A0A8H6G8C6</accession>
<comment type="caution">
    <text evidence="6">The sequence shown here is derived from an EMBL/GenBank/DDBJ whole genome shotgun (WGS) entry which is preliminary data.</text>
</comment>
<dbReference type="GO" id="GO:0009168">
    <property type="term" value="P:purine ribonucleoside monophosphate biosynthetic process"/>
    <property type="evidence" value="ECO:0007669"/>
    <property type="project" value="InterPro"/>
</dbReference>
<dbReference type="GO" id="GO:0019239">
    <property type="term" value="F:deaminase activity"/>
    <property type="evidence" value="ECO:0007669"/>
    <property type="project" value="InterPro"/>
</dbReference>
<evidence type="ECO:0000256" key="2">
    <source>
        <dbReference type="ARBA" id="ARBA00022723"/>
    </source>
</evidence>
<proteinExistence type="predicted"/>
<evidence type="ECO:0000256" key="4">
    <source>
        <dbReference type="ARBA" id="ARBA00022833"/>
    </source>
</evidence>
<comment type="cofactor">
    <cofactor evidence="1">
        <name>Zn(2+)</name>
        <dbReference type="ChEBI" id="CHEBI:29105"/>
    </cofactor>
</comment>
<protein>
    <submittedName>
        <fullName evidence="6">Uncharacterized protein</fullName>
    </submittedName>
</protein>
<keyword evidence="4" id="KW-0862">Zinc</keyword>
<reference evidence="6 7" key="1">
    <citation type="journal article" date="2020" name="bioRxiv">
        <title>A chromosome-scale genome assembly for the Fusarium oxysporum strain Fo5176 to establish a model Arabidopsis-fungal pathosystem.</title>
        <authorList>
            <person name="Fokkens L."/>
            <person name="Guo L."/>
            <person name="Dora S."/>
            <person name="Wang B."/>
            <person name="Ye K."/>
            <person name="Sanchez-Rodriguez C."/>
            <person name="Croll D."/>
        </authorList>
    </citation>
    <scope>NUCLEOTIDE SEQUENCE [LARGE SCALE GENOMIC DNA]</scope>
    <source>
        <strain evidence="6 7">Fo5176</strain>
    </source>
</reference>
<keyword evidence="2" id="KW-0479">Metal-binding</keyword>
<evidence type="ECO:0000256" key="3">
    <source>
        <dbReference type="ARBA" id="ARBA00022801"/>
    </source>
</evidence>
<evidence type="ECO:0000256" key="5">
    <source>
        <dbReference type="SAM" id="MobiDB-lite"/>
    </source>
</evidence>
<dbReference type="EMBL" id="JACDXP010000018">
    <property type="protein sequence ID" value="KAF6512980.1"/>
    <property type="molecule type" value="Genomic_DNA"/>
</dbReference>
<evidence type="ECO:0000313" key="7">
    <source>
        <dbReference type="Proteomes" id="UP000593570"/>
    </source>
</evidence>
<sequence length="112" mass="11729">MVRPPSSVPDEAVEDGEGDDGSESFGFDNDVALGPTSPTPPAPPASTRRDSQPPHHRISLPSTPTFPVVARCSCSISSLGSDDPVLSGFLEAIRQQDTAGGPDFLLATERRV</sequence>
<feature type="region of interest" description="Disordered" evidence="5">
    <location>
        <begin position="1"/>
        <end position="65"/>
    </location>
</feature>
<dbReference type="GO" id="GO:0046872">
    <property type="term" value="F:metal ion binding"/>
    <property type="evidence" value="ECO:0007669"/>
    <property type="project" value="UniProtKB-KW"/>
</dbReference>
<dbReference type="AlphaFoldDB" id="A0A8H6G8C6"/>
<keyword evidence="3" id="KW-0378">Hydrolase</keyword>
<name>A0A8H6G8C6_FUSOX</name>
<evidence type="ECO:0000256" key="1">
    <source>
        <dbReference type="ARBA" id="ARBA00001947"/>
    </source>
</evidence>
<feature type="compositionally biased region" description="Acidic residues" evidence="5">
    <location>
        <begin position="11"/>
        <end position="22"/>
    </location>
</feature>